<dbReference type="Proteomes" id="UP000295075">
    <property type="component" value="Unassembled WGS sequence"/>
</dbReference>
<comment type="caution">
    <text evidence="1">The sequence shown here is derived from an EMBL/GenBank/DDBJ whole genome shotgun (WGS) entry which is preliminary data.</text>
</comment>
<dbReference type="OrthoDB" id="3603919at2"/>
<evidence type="ECO:0000313" key="2">
    <source>
        <dbReference type="Proteomes" id="UP000295075"/>
    </source>
</evidence>
<reference evidence="1 2" key="1">
    <citation type="submission" date="2019-03" db="EMBL/GenBank/DDBJ databases">
        <title>Draft genome sequences of novel Actinobacteria.</title>
        <authorList>
            <person name="Sahin N."/>
            <person name="Ay H."/>
            <person name="Saygin H."/>
        </authorList>
    </citation>
    <scope>NUCLEOTIDE SEQUENCE [LARGE SCALE GENOMIC DNA]</scope>
    <source>
        <strain evidence="1 2">JCM 30547</strain>
    </source>
</reference>
<protein>
    <submittedName>
        <fullName evidence="1">Uncharacterized protein</fullName>
    </submittedName>
</protein>
<organism evidence="1 2">
    <name type="scientific">Kribbella albertanoniae</name>
    <dbReference type="NCBI Taxonomy" id="1266829"/>
    <lineage>
        <taxon>Bacteria</taxon>
        <taxon>Bacillati</taxon>
        <taxon>Actinomycetota</taxon>
        <taxon>Actinomycetes</taxon>
        <taxon>Propionibacteriales</taxon>
        <taxon>Kribbellaceae</taxon>
        <taxon>Kribbella</taxon>
    </lineage>
</organism>
<evidence type="ECO:0000313" key="1">
    <source>
        <dbReference type="EMBL" id="TDC35529.1"/>
    </source>
</evidence>
<accession>A0A4R4QJI6</accession>
<dbReference type="EMBL" id="SMKA01000002">
    <property type="protein sequence ID" value="TDC35529.1"/>
    <property type="molecule type" value="Genomic_DNA"/>
</dbReference>
<dbReference type="AlphaFoldDB" id="A0A4R4QJI6"/>
<keyword evidence="2" id="KW-1185">Reference proteome</keyword>
<sequence>MTGDTAADRPSTVSGLSCFTSALRDYLAVEWAADELLARSIELTLVTDLVPGRLAFSHHRPSLDRLPDGSHLAYAAAADPEALTALAAAEVATYGRAIIPVDAAELPWSVHAGRSPAPHWLLIESCGPRSWQVNDSFSALLPHGHQLPYRGEVRVRDLRAALRPFSAWLPEHRLRIRFAFGAPVTPPADGPLWLRRSSEQPAKPAILPTGQLVLHPTDVLQCLRAHLMADCRAESGLLEDLWAAASHKSFAYRWYSAHDAGTNQAALAAAIRCWDNVPRVLRFAAESASRGRPRCDLVSTLFEQLERTEADVRGRR</sequence>
<name>A0A4R4QJI6_9ACTN</name>
<gene>
    <name evidence="1" type="ORF">E1261_01305</name>
</gene>
<dbReference type="RefSeq" id="WP_132400397.1">
    <property type="nucleotide sequence ID" value="NZ_SMKA01000002.1"/>
</dbReference>
<proteinExistence type="predicted"/>